<dbReference type="Gene3D" id="3.30.70.980">
    <property type="match status" value="2"/>
</dbReference>
<dbReference type="FunFam" id="1.10.10.200:FF:000002">
    <property type="entry name" value="Probable transcriptional regulatory protein CLM62_37755"/>
    <property type="match status" value="1"/>
</dbReference>
<proteinExistence type="inferred from homology"/>
<dbReference type="InterPro" id="IPR049083">
    <property type="entry name" value="TACO1_YebC_N"/>
</dbReference>
<dbReference type="InterPro" id="IPR002876">
    <property type="entry name" value="Transcrip_reg_TACO1-like"/>
</dbReference>
<dbReference type="Pfam" id="PF20772">
    <property type="entry name" value="TACO1_YebC_N"/>
    <property type="match status" value="1"/>
</dbReference>
<accession>A0A0C9SLA4</accession>
<evidence type="ECO:0000256" key="1">
    <source>
        <dbReference type="ARBA" id="ARBA00004173"/>
    </source>
</evidence>
<dbReference type="Proteomes" id="UP000053263">
    <property type="component" value="Unassembled WGS sequence"/>
</dbReference>
<feature type="domain" description="TACO1/YebC-like N-terminal" evidence="4">
    <location>
        <begin position="33"/>
        <end position="104"/>
    </location>
</feature>
<dbReference type="PANTHER" id="PTHR12532:SF0">
    <property type="entry name" value="TRANSLATIONAL ACTIVATOR OF CYTOCHROME C OXIDASE 1"/>
    <property type="match status" value="1"/>
</dbReference>
<gene>
    <name evidence="5" type="ORF">PLICRDRAFT_166690</name>
</gene>
<dbReference type="InterPro" id="IPR026564">
    <property type="entry name" value="Transcrip_reg_TACO1-like_dom3"/>
</dbReference>
<reference evidence="5 6" key="1">
    <citation type="submission" date="2014-06" db="EMBL/GenBank/DDBJ databases">
        <title>Evolutionary Origins and Diversification of the Mycorrhizal Mutualists.</title>
        <authorList>
            <consortium name="DOE Joint Genome Institute"/>
            <consortium name="Mycorrhizal Genomics Consortium"/>
            <person name="Kohler A."/>
            <person name="Kuo A."/>
            <person name="Nagy L.G."/>
            <person name="Floudas D."/>
            <person name="Copeland A."/>
            <person name="Barry K.W."/>
            <person name="Cichocki N."/>
            <person name="Veneault-Fourrey C."/>
            <person name="LaButti K."/>
            <person name="Lindquist E.A."/>
            <person name="Lipzen A."/>
            <person name="Lundell T."/>
            <person name="Morin E."/>
            <person name="Murat C."/>
            <person name="Riley R."/>
            <person name="Ohm R."/>
            <person name="Sun H."/>
            <person name="Tunlid A."/>
            <person name="Henrissat B."/>
            <person name="Grigoriev I.V."/>
            <person name="Hibbett D.S."/>
            <person name="Martin F."/>
        </authorList>
    </citation>
    <scope>NUCLEOTIDE SEQUENCE [LARGE SCALE GENOMIC DNA]</scope>
    <source>
        <strain evidence="5 6">FD-325 SS-3</strain>
    </source>
</reference>
<evidence type="ECO:0000259" key="4">
    <source>
        <dbReference type="Pfam" id="PF20772"/>
    </source>
</evidence>
<dbReference type="InterPro" id="IPR048300">
    <property type="entry name" value="TACO1_YebC-like_2nd/3rd_dom"/>
</dbReference>
<keyword evidence="6" id="KW-1185">Reference proteome</keyword>
<protein>
    <recommendedName>
        <fullName evidence="7">YebC-like protein</fullName>
    </recommendedName>
</protein>
<dbReference type="PANTHER" id="PTHR12532">
    <property type="entry name" value="TRANSLATIONAL ACTIVATOR OF CYTOCHROME C OXIDASE 1"/>
    <property type="match status" value="1"/>
</dbReference>
<organism evidence="5 6">
    <name type="scientific">Plicaturopsis crispa FD-325 SS-3</name>
    <dbReference type="NCBI Taxonomy" id="944288"/>
    <lineage>
        <taxon>Eukaryota</taxon>
        <taxon>Fungi</taxon>
        <taxon>Dikarya</taxon>
        <taxon>Basidiomycota</taxon>
        <taxon>Agaricomycotina</taxon>
        <taxon>Agaricomycetes</taxon>
        <taxon>Agaricomycetidae</taxon>
        <taxon>Amylocorticiales</taxon>
        <taxon>Amylocorticiaceae</taxon>
        <taxon>Plicatura</taxon>
        <taxon>Plicaturopsis crispa</taxon>
    </lineage>
</organism>
<dbReference type="InterPro" id="IPR029072">
    <property type="entry name" value="YebC-like"/>
</dbReference>
<feature type="domain" description="TACO1/YebC-like second and third" evidence="3">
    <location>
        <begin position="112"/>
        <end position="277"/>
    </location>
</feature>
<dbReference type="GO" id="GO:0005739">
    <property type="term" value="C:mitochondrion"/>
    <property type="evidence" value="ECO:0007669"/>
    <property type="project" value="UniProtKB-SubCell"/>
</dbReference>
<dbReference type="Gene3D" id="1.10.10.200">
    <property type="match status" value="1"/>
</dbReference>
<comment type="subcellular location">
    <subcellularLocation>
        <location evidence="1">Mitochondrion</location>
    </subcellularLocation>
</comment>
<dbReference type="Pfam" id="PF01709">
    <property type="entry name" value="Transcrip_reg"/>
    <property type="match status" value="1"/>
</dbReference>
<dbReference type="SUPFAM" id="SSF75625">
    <property type="entry name" value="YebC-like"/>
    <property type="match status" value="1"/>
</dbReference>
<evidence type="ECO:0000313" key="6">
    <source>
        <dbReference type="Proteomes" id="UP000053263"/>
    </source>
</evidence>
<comment type="similarity">
    <text evidence="2">Belongs to the TACO1 family.</text>
</comment>
<name>A0A0C9SLA4_PLICR</name>
<dbReference type="InterPro" id="IPR017856">
    <property type="entry name" value="Integrase-like_N"/>
</dbReference>
<sequence length="280" mass="29881">MGFGHARFLASQLRAVSLPRSFSTSPVHASGHNKWSKIKTKKGAADAKKSAVFGKAYRDIMVAVRGGGSADPGLNSALAAVLKNAKSVGVPKDNIEKALAKASSTGKDRGDQQVTYEAMAYGSVGVIVECLTDNLNRTAHNIRGILGSHGARLAPVGFLFTRRGYVNVSLDKGDDRDARTERLIEAALESGAEDFEEAETPDDPTTTELEFTCPTENLAKLTAAVTRSGLSRDLLSSELVYAPVDKPESADEDLETKVAELVGALEDNEDTLRVWTTLDS</sequence>
<dbReference type="AlphaFoldDB" id="A0A0C9SLA4"/>
<evidence type="ECO:0000259" key="3">
    <source>
        <dbReference type="Pfam" id="PF01709"/>
    </source>
</evidence>
<dbReference type="EMBL" id="KN832568">
    <property type="protein sequence ID" value="KII85141.1"/>
    <property type="molecule type" value="Genomic_DNA"/>
</dbReference>
<dbReference type="HOGENOM" id="CLU_062974_1_0_1"/>
<evidence type="ECO:0000313" key="5">
    <source>
        <dbReference type="EMBL" id="KII85141.1"/>
    </source>
</evidence>
<dbReference type="HAMAP" id="MF_00693">
    <property type="entry name" value="Transcrip_reg_TACO1"/>
    <property type="match status" value="1"/>
</dbReference>
<evidence type="ECO:0000256" key="2">
    <source>
        <dbReference type="ARBA" id="ARBA00008724"/>
    </source>
</evidence>
<dbReference type="OrthoDB" id="2017544at2759"/>
<evidence type="ECO:0008006" key="7">
    <source>
        <dbReference type="Google" id="ProtNLM"/>
    </source>
</evidence>